<dbReference type="KEGG" id="brh:RBRH_03987"/>
<evidence type="ECO:0000313" key="1">
    <source>
        <dbReference type="EMBL" id="CBW76462.1"/>
    </source>
</evidence>
<organism evidence="1 2">
    <name type="scientific">Mycetohabitans rhizoxinica (strain DSM 19002 / CIP 109453 / HKI 454)</name>
    <name type="common">Paraburkholderia rhizoxinica</name>
    <dbReference type="NCBI Taxonomy" id="882378"/>
    <lineage>
        <taxon>Bacteria</taxon>
        <taxon>Pseudomonadati</taxon>
        <taxon>Pseudomonadota</taxon>
        <taxon>Betaproteobacteria</taxon>
        <taxon>Burkholderiales</taxon>
        <taxon>Burkholderiaceae</taxon>
        <taxon>Mycetohabitans</taxon>
    </lineage>
</organism>
<name>E5ATN8_MYCRK</name>
<evidence type="ECO:0000313" key="2">
    <source>
        <dbReference type="Proteomes" id="UP000007437"/>
    </source>
</evidence>
<accession>E5ATN8</accession>
<sequence length="44" mass="5025">MMTRRLQFLVIHCGDRGHLSARVSVSFVSLDRPLITPTPIYVKL</sequence>
<proteinExistence type="predicted"/>
<reference evidence="1 2" key="1">
    <citation type="journal article" date="2011" name="J. Bacteriol.">
        <title>Complete genome sequence of Burkholderia rhizoxinica, an endosymbiont of Rhizopus microsporus.</title>
        <authorList>
            <person name="Lackner G."/>
            <person name="Moebius N."/>
            <person name="Partida-Martinez L."/>
            <person name="Hertweck C."/>
        </authorList>
    </citation>
    <scope>NUCLEOTIDE SEQUENCE [LARGE SCALE GENOMIC DNA]</scope>
    <source>
        <strain evidence="2">DSM 19002 / CIP 109453 / HKI 454</strain>
        <plasmid evidence="1 2">pBRH01</plasmid>
    </source>
</reference>
<keyword evidence="1" id="KW-0614">Plasmid</keyword>
<dbReference type="Proteomes" id="UP000007437">
    <property type="component" value="Plasmid pBRH01"/>
</dbReference>
<dbReference type="AlphaFoldDB" id="E5ATN8"/>
<geneLocation type="plasmid" evidence="1 2">
    <name>pBRH01</name>
</geneLocation>
<protein>
    <submittedName>
        <fullName evidence="1">Uncharacterized protein</fullName>
    </submittedName>
</protein>
<dbReference type="EMBL" id="FR687360">
    <property type="protein sequence ID" value="CBW76462.1"/>
    <property type="molecule type" value="Genomic_DNA"/>
</dbReference>
<gene>
    <name evidence="1" type="ordered locus">RBRH_03987</name>
</gene>
<dbReference type="HOGENOM" id="CLU_3213608_0_0_4"/>